<keyword evidence="6" id="KW-1133">Transmembrane helix</keyword>
<evidence type="ECO:0000256" key="2">
    <source>
        <dbReference type="ARBA" id="ARBA00022771"/>
    </source>
</evidence>
<dbReference type="GeneID" id="130466915"/>
<evidence type="ECO:0000256" key="6">
    <source>
        <dbReference type="SAM" id="Phobius"/>
    </source>
</evidence>
<keyword evidence="8" id="KW-1185">Reference proteome</keyword>
<evidence type="ECO:0000256" key="4">
    <source>
        <dbReference type="PROSITE-ProRule" id="PRU01343"/>
    </source>
</evidence>
<evidence type="ECO:0000256" key="3">
    <source>
        <dbReference type="ARBA" id="ARBA00022833"/>
    </source>
</evidence>
<name>A0ABM3R764_SPIOL</name>
<keyword evidence="1" id="KW-0479">Metal-binding</keyword>
<reference evidence="8" key="1">
    <citation type="journal article" date="2021" name="Nat. Commun.">
        <title>Genomic analyses provide insights into spinach domestication and the genetic basis of agronomic traits.</title>
        <authorList>
            <person name="Cai X."/>
            <person name="Sun X."/>
            <person name="Xu C."/>
            <person name="Sun H."/>
            <person name="Wang X."/>
            <person name="Ge C."/>
            <person name="Zhang Z."/>
            <person name="Wang Q."/>
            <person name="Fei Z."/>
            <person name="Jiao C."/>
            <person name="Wang Q."/>
        </authorList>
    </citation>
    <scope>NUCLEOTIDE SEQUENCE [LARGE SCALE GENOMIC DNA]</scope>
    <source>
        <strain evidence="8">cv. Varoflay</strain>
    </source>
</reference>
<organism evidence="8 9">
    <name type="scientific">Spinacia oleracea</name>
    <name type="common">Spinach</name>
    <dbReference type="NCBI Taxonomy" id="3562"/>
    <lineage>
        <taxon>Eukaryota</taxon>
        <taxon>Viridiplantae</taxon>
        <taxon>Streptophyta</taxon>
        <taxon>Embryophyta</taxon>
        <taxon>Tracheophyta</taxon>
        <taxon>Spermatophyta</taxon>
        <taxon>Magnoliopsida</taxon>
        <taxon>eudicotyledons</taxon>
        <taxon>Gunneridae</taxon>
        <taxon>Pentapetalae</taxon>
        <taxon>Caryophyllales</taxon>
        <taxon>Chenopodiaceae</taxon>
        <taxon>Chenopodioideae</taxon>
        <taxon>Anserineae</taxon>
        <taxon>Spinacia</taxon>
    </lineage>
</organism>
<feature type="coiled-coil region" evidence="5">
    <location>
        <begin position="69"/>
        <end position="103"/>
    </location>
</feature>
<keyword evidence="3" id="KW-0862">Zinc</keyword>
<evidence type="ECO:0000313" key="8">
    <source>
        <dbReference type="Proteomes" id="UP000813463"/>
    </source>
</evidence>
<reference evidence="9" key="2">
    <citation type="submission" date="2025-08" db="UniProtKB">
        <authorList>
            <consortium name="RefSeq"/>
        </authorList>
    </citation>
    <scope>IDENTIFICATION</scope>
    <source>
        <tissue evidence="9">Leaf</tissue>
    </source>
</reference>
<dbReference type="PROSITE" id="PS51999">
    <property type="entry name" value="ZF_GRF"/>
    <property type="match status" value="1"/>
</dbReference>
<accession>A0ABM3R764</accession>
<evidence type="ECO:0000256" key="5">
    <source>
        <dbReference type="SAM" id="Coils"/>
    </source>
</evidence>
<keyword evidence="2 4" id="KW-0863">Zinc-finger</keyword>
<protein>
    <recommendedName>
        <fullName evidence="7">GRF-type domain-containing protein</fullName>
    </recommendedName>
</protein>
<keyword evidence="6" id="KW-0472">Membrane</keyword>
<feature type="domain" description="GRF-type" evidence="7">
    <location>
        <begin position="14"/>
        <end position="59"/>
    </location>
</feature>
<proteinExistence type="predicted"/>
<dbReference type="InterPro" id="IPR010666">
    <property type="entry name" value="Znf_GRF"/>
</dbReference>
<keyword evidence="5" id="KW-0175">Coiled coil</keyword>
<keyword evidence="6" id="KW-0812">Transmembrane</keyword>
<gene>
    <name evidence="9" type="primary">LOC130466915</name>
</gene>
<sequence>MSSISFSPSKEKKCACGVPLARLTGWTRENPGRKFRSCKFYDPITETRGCKAFEWVDEPDGTAWQTKVINNLLLDKKLMKGEVSDLKREIDNLSGQRRCLLNEIDSLKVINKALSCDSKQMHMEQRANSLNTYVVVVGICYFFFILGMLLVIKLG</sequence>
<dbReference type="Proteomes" id="UP000813463">
    <property type="component" value="Chromosome 2"/>
</dbReference>
<dbReference type="RefSeq" id="XP_056691456.1">
    <property type="nucleotide sequence ID" value="XM_056835478.1"/>
</dbReference>
<evidence type="ECO:0000313" key="9">
    <source>
        <dbReference type="RefSeq" id="XP_056691456.1"/>
    </source>
</evidence>
<evidence type="ECO:0000256" key="1">
    <source>
        <dbReference type="ARBA" id="ARBA00022723"/>
    </source>
</evidence>
<feature type="transmembrane region" description="Helical" evidence="6">
    <location>
        <begin position="130"/>
        <end position="152"/>
    </location>
</feature>
<dbReference type="PANTHER" id="PTHR33248">
    <property type="entry name" value="ZINC ION-BINDING PROTEIN"/>
    <property type="match status" value="1"/>
</dbReference>
<evidence type="ECO:0000259" key="7">
    <source>
        <dbReference type="PROSITE" id="PS51999"/>
    </source>
</evidence>